<evidence type="ECO:0000313" key="8">
    <source>
        <dbReference type="Proteomes" id="UP000677804"/>
    </source>
</evidence>
<dbReference type="RefSeq" id="WP_207341842.1">
    <property type="nucleotide sequence ID" value="NZ_CP074405.1"/>
</dbReference>
<keyword evidence="5 6" id="KW-0472">Membrane</keyword>
<keyword evidence="8" id="KW-1185">Reference proteome</keyword>
<dbReference type="InterPro" id="IPR011701">
    <property type="entry name" value="MFS"/>
</dbReference>
<comment type="subcellular location">
    <subcellularLocation>
        <location evidence="1">Cell membrane</location>
        <topology evidence="1">Multi-pass membrane protein</topology>
    </subcellularLocation>
</comment>
<feature type="transmembrane region" description="Helical" evidence="6">
    <location>
        <begin position="230"/>
        <end position="251"/>
    </location>
</feature>
<feature type="transmembrane region" description="Helical" evidence="6">
    <location>
        <begin position="356"/>
        <end position="377"/>
    </location>
</feature>
<evidence type="ECO:0000256" key="3">
    <source>
        <dbReference type="ARBA" id="ARBA00022692"/>
    </source>
</evidence>
<keyword evidence="4 6" id="KW-1133">Transmembrane helix</keyword>
<feature type="transmembrane region" description="Helical" evidence="6">
    <location>
        <begin position="104"/>
        <end position="126"/>
    </location>
</feature>
<protein>
    <submittedName>
        <fullName evidence="7">MFS transporter</fullName>
    </submittedName>
</protein>
<dbReference type="SUPFAM" id="SSF103473">
    <property type="entry name" value="MFS general substrate transporter"/>
    <property type="match status" value="1"/>
</dbReference>
<evidence type="ECO:0000256" key="4">
    <source>
        <dbReference type="ARBA" id="ARBA00022989"/>
    </source>
</evidence>
<feature type="transmembrane region" description="Helical" evidence="6">
    <location>
        <begin position="171"/>
        <end position="190"/>
    </location>
</feature>
<name>A0ABX8D5K9_9CELL</name>
<evidence type="ECO:0000313" key="7">
    <source>
        <dbReference type="EMBL" id="QVI62736.1"/>
    </source>
</evidence>
<feature type="transmembrane region" description="Helical" evidence="6">
    <location>
        <begin position="15"/>
        <end position="41"/>
    </location>
</feature>
<evidence type="ECO:0000256" key="1">
    <source>
        <dbReference type="ARBA" id="ARBA00004651"/>
    </source>
</evidence>
<keyword evidence="2" id="KW-1003">Cell membrane</keyword>
<gene>
    <name evidence="7" type="ORF">KG103_01995</name>
</gene>
<evidence type="ECO:0000256" key="6">
    <source>
        <dbReference type="SAM" id="Phobius"/>
    </source>
</evidence>
<feature type="transmembrane region" description="Helical" evidence="6">
    <location>
        <begin position="78"/>
        <end position="98"/>
    </location>
</feature>
<feature type="transmembrane region" description="Helical" evidence="6">
    <location>
        <begin position="293"/>
        <end position="313"/>
    </location>
</feature>
<dbReference type="EMBL" id="CP074405">
    <property type="protein sequence ID" value="QVI62736.1"/>
    <property type="molecule type" value="Genomic_DNA"/>
</dbReference>
<reference evidence="7 8" key="1">
    <citation type="submission" date="2021-05" db="EMBL/GenBank/DDBJ databases">
        <title>Novel species in genus Cellulomonas.</title>
        <authorList>
            <person name="Zhang G."/>
        </authorList>
    </citation>
    <scope>NUCLEOTIDE SEQUENCE [LARGE SCALE GENOMIC DNA]</scope>
    <source>
        <strain evidence="8">zg-ZUI222</strain>
    </source>
</reference>
<dbReference type="Pfam" id="PF07690">
    <property type="entry name" value="MFS_1"/>
    <property type="match status" value="1"/>
</dbReference>
<dbReference type="PANTHER" id="PTHR23513">
    <property type="entry name" value="INTEGRAL MEMBRANE EFFLUX PROTEIN-RELATED"/>
    <property type="match status" value="1"/>
</dbReference>
<organism evidence="7 8">
    <name type="scientific">Cellulomonas wangleii</name>
    <dbReference type="NCBI Taxonomy" id="2816956"/>
    <lineage>
        <taxon>Bacteria</taxon>
        <taxon>Bacillati</taxon>
        <taxon>Actinomycetota</taxon>
        <taxon>Actinomycetes</taxon>
        <taxon>Micrococcales</taxon>
        <taxon>Cellulomonadaceae</taxon>
        <taxon>Cellulomonas</taxon>
    </lineage>
</organism>
<feature type="transmembrane region" description="Helical" evidence="6">
    <location>
        <begin position="383"/>
        <end position="400"/>
    </location>
</feature>
<sequence length="405" mass="39986">MTAVDTPPNSLPRSYLVWLGGFTVARLGDAVLVFSLGWAAAGFGGTTAALALTLGALPRLVLLVAGGAVADRVGARRVLIAGEAALIVLTVALAFALARVGTPVWLLLASSAALGTVTAFCLPAAGSQPRRLVPDDQLTRALALRQGWGQAVLMAAAPLGGLLVGTAGLPAIAWGAAALLGVGLTVLVAVRDATASSPEPGLVDVPRDRRRDLLDGFRVVARTPGLRGPLLLTGAGAALILPVPSLLVPLLGRASGWGPGPTGVVAGAVGVGVISAALLAARRRRLPPRAGSAAAGLTVSAVGALALAVGPVLDDTRAAVVAGALVFGFGNGTFVARLAPLVLGGAPRTHLARVQAVVGLVQLVPVMVTTPVLGALAQQTSPGWALAAIAAGLAACAAGARRLTG</sequence>
<keyword evidence="3 6" id="KW-0812">Transmembrane</keyword>
<dbReference type="Proteomes" id="UP000677804">
    <property type="component" value="Chromosome"/>
</dbReference>
<feature type="transmembrane region" description="Helical" evidence="6">
    <location>
        <begin position="319"/>
        <end position="344"/>
    </location>
</feature>
<feature type="transmembrane region" description="Helical" evidence="6">
    <location>
        <begin position="47"/>
        <end position="66"/>
    </location>
</feature>
<feature type="transmembrane region" description="Helical" evidence="6">
    <location>
        <begin position="263"/>
        <end position="281"/>
    </location>
</feature>
<dbReference type="InterPro" id="IPR036259">
    <property type="entry name" value="MFS_trans_sf"/>
</dbReference>
<accession>A0ABX8D5K9</accession>
<evidence type="ECO:0000256" key="2">
    <source>
        <dbReference type="ARBA" id="ARBA00022475"/>
    </source>
</evidence>
<evidence type="ECO:0000256" key="5">
    <source>
        <dbReference type="ARBA" id="ARBA00023136"/>
    </source>
</evidence>
<dbReference type="Gene3D" id="1.20.1250.20">
    <property type="entry name" value="MFS general substrate transporter like domains"/>
    <property type="match status" value="1"/>
</dbReference>
<dbReference type="PANTHER" id="PTHR23513:SF17">
    <property type="entry name" value="MEMBRANE PROTEIN"/>
    <property type="match status" value="1"/>
</dbReference>
<proteinExistence type="predicted"/>